<evidence type="ECO:0000313" key="2">
    <source>
        <dbReference type="Proteomes" id="UP001157418"/>
    </source>
</evidence>
<dbReference type="EMBL" id="CAKMRJ010003334">
    <property type="protein sequence ID" value="CAH1433750.1"/>
    <property type="molecule type" value="Genomic_DNA"/>
</dbReference>
<gene>
    <name evidence="1" type="ORF">LVIROSA_LOCUS20322</name>
</gene>
<organism evidence="1 2">
    <name type="scientific">Lactuca virosa</name>
    <dbReference type="NCBI Taxonomy" id="75947"/>
    <lineage>
        <taxon>Eukaryota</taxon>
        <taxon>Viridiplantae</taxon>
        <taxon>Streptophyta</taxon>
        <taxon>Embryophyta</taxon>
        <taxon>Tracheophyta</taxon>
        <taxon>Spermatophyta</taxon>
        <taxon>Magnoliopsida</taxon>
        <taxon>eudicotyledons</taxon>
        <taxon>Gunneridae</taxon>
        <taxon>Pentapetalae</taxon>
        <taxon>asterids</taxon>
        <taxon>campanulids</taxon>
        <taxon>Asterales</taxon>
        <taxon>Asteraceae</taxon>
        <taxon>Cichorioideae</taxon>
        <taxon>Cichorieae</taxon>
        <taxon>Lactucinae</taxon>
        <taxon>Lactuca</taxon>
    </lineage>
</organism>
<evidence type="ECO:0000313" key="1">
    <source>
        <dbReference type="EMBL" id="CAH1433750.1"/>
    </source>
</evidence>
<comment type="caution">
    <text evidence="1">The sequence shown here is derived from an EMBL/GenBank/DDBJ whole genome shotgun (WGS) entry which is preliminary data.</text>
</comment>
<proteinExistence type="predicted"/>
<name>A0AAU9N3M5_9ASTR</name>
<protein>
    <submittedName>
        <fullName evidence="1">Uncharacterized protein</fullName>
    </submittedName>
</protein>
<keyword evidence="2" id="KW-1185">Reference proteome</keyword>
<accession>A0AAU9N3M5</accession>
<sequence>MKAACIATGVESGKKVIREQVAIGKFIPGEPSALLEYTQAMHVELKSFLDTDFASYLHLGELDMDGLRLLCNSPDVEGDCPEGSTFGAESSAPAPGIGSGIVGAILGLAPGLAHWGVINS</sequence>
<reference evidence="1 2" key="1">
    <citation type="submission" date="2022-01" db="EMBL/GenBank/DDBJ databases">
        <authorList>
            <person name="Xiong W."/>
            <person name="Schranz E."/>
        </authorList>
    </citation>
    <scope>NUCLEOTIDE SEQUENCE [LARGE SCALE GENOMIC DNA]</scope>
</reference>
<dbReference type="AlphaFoldDB" id="A0AAU9N3M5"/>
<dbReference type="Proteomes" id="UP001157418">
    <property type="component" value="Unassembled WGS sequence"/>
</dbReference>